<dbReference type="AlphaFoldDB" id="A0A1G7GA50"/>
<proteinExistence type="predicted"/>
<gene>
    <name evidence="1" type="ORF">SAMN05421636_10841</name>
</gene>
<evidence type="ECO:0000313" key="1">
    <source>
        <dbReference type="EMBL" id="SDE85024.1"/>
    </source>
</evidence>
<dbReference type="SUPFAM" id="SSF51556">
    <property type="entry name" value="Metallo-dependent hydrolases"/>
    <property type="match status" value="1"/>
</dbReference>
<protein>
    <recommendedName>
        <fullName evidence="3">Membrane dipeptidase (Peptidase family M19)</fullName>
    </recommendedName>
</protein>
<dbReference type="EMBL" id="FNAO01000008">
    <property type="protein sequence ID" value="SDE85024.1"/>
    <property type="molecule type" value="Genomic_DNA"/>
</dbReference>
<evidence type="ECO:0008006" key="3">
    <source>
        <dbReference type="Google" id="ProtNLM"/>
    </source>
</evidence>
<accession>A0A1G7GA50</accession>
<organism evidence="1 2">
    <name type="scientific">Pricia antarctica</name>
    <dbReference type="NCBI Taxonomy" id="641691"/>
    <lineage>
        <taxon>Bacteria</taxon>
        <taxon>Pseudomonadati</taxon>
        <taxon>Bacteroidota</taxon>
        <taxon>Flavobacteriia</taxon>
        <taxon>Flavobacteriales</taxon>
        <taxon>Flavobacteriaceae</taxon>
        <taxon>Pricia</taxon>
    </lineage>
</organism>
<sequence>MDNYFDLHFHPVSKNHLARYNDDISTKRDIDELTKAIEMSKAFKDLTDETILHTLESQCCIDYLKGGKVSLGVAAIAALEFGVASSKGFFFSLLKSNLTLPFSKHYFDVVREGQVSYLNLFLREVEQYRALKESGVIAVLNRKNIHKLNEKSLNLTFAIEGGHNLCMKKIGNALKYDEFKNFDKSAVFDPKTVASKNPATVLEELVKTFREKDLEVLYLTLTHLTHIPEQHLATHAFATKALKHPSFYPFGNGISELGLEVIDKAYSLGSVEKDGPDKNKDKVSNPVLIDITHMSLKSRLDFYKYRKDKGYENIPIIASHVGVTGYSINDWKDNLDNVKCVNHVDQGIKTVKMYTTPKVAGYWGSDVKTQFTFNPNTLNLMDEDIIAVVNSKGIIGVSLDVRILGYESRAMPQIDTSEFITTSDFMTHFPYTSIQSFEYANAEEIQSEEAWLKPVKKEMHPLSFCFNIVHLLAVIGLKATPKMAPEKYICVGSDFDGFIEPLKICSDSRHMKELESNLLKWLPVAAKRYQKENGGTADLFEFAKKKEVLKKVVKAILYENGREFIANEFVSERAEEKKREPAK</sequence>
<dbReference type="Gene3D" id="3.20.20.140">
    <property type="entry name" value="Metal-dependent hydrolases"/>
    <property type="match status" value="1"/>
</dbReference>
<dbReference type="OrthoDB" id="611177at2"/>
<keyword evidence="2" id="KW-1185">Reference proteome</keyword>
<dbReference type="Proteomes" id="UP000199109">
    <property type="component" value="Unassembled WGS sequence"/>
</dbReference>
<dbReference type="InterPro" id="IPR032466">
    <property type="entry name" value="Metal_Hydrolase"/>
</dbReference>
<name>A0A1G7GA50_9FLAO</name>
<dbReference type="STRING" id="641691.SAMN05421636_10841"/>
<dbReference type="RefSeq" id="WP_091871219.1">
    <property type="nucleotide sequence ID" value="NZ_FNAO01000008.1"/>
</dbReference>
<reference evidence="1 2" key="1">
    <citation type="submission" date="2016-10" db="EMBL/GenBank/DDBJ databases">
        <authorList>
            <person name="de Groot N.N."/>
        </authorList>
    </citation>
    <scope>NUCLEOTIDE SEQUENCE [LARGE SCALE GENOMIC DNA]</scope>
    <source>
        <strain evidence="1 2">DSM 23421</strain>
    </source>
</reference>
<evidence type="ECO:0000313" key="2">
    <source>
        <dbReference type="Proteomes" id="UP000199109"/>
    </source>
</evidence>